<dbReference type="VEuPathDB" id="CryptoDB:Cvel_6539"/>
<organism evidence="2">
    <name type="scientific">Chromera velia CCMP2878</name>
    <dbReference type="NCBI Taxonomy" id="1169474"/>
    <lineage>
        <taxon>Eukaryota</taxon>
        <taxon>Sar</taxon>
        <taxon>Alveolata</taxon>
        <taxon>Colpodellida</taxon>
        <taxon>Chromeraceae</taxon>
        <taxon>Chromera</taxon>
    </lineage>
</organism>
<feature type="region of interest" description="Disordered" evidence="1">
    <location>
        <begin position="167"/>
        <end position="188"/>
    </location>
</feature>
<feature type="compositionally biased region" description="Acidic residues" evidence="1">
    <location>
        <begin position="169"/>
        <end position="182"/>
    </location>
</feature>
<protein>
    <submittedName>
        <fullName evidence="2">Uncharacterized protein</fullName>
    </submittedName>
</protein>
<dbReference type="EMBL" id="CDMZ01002451">
    <property type="protein sequence ID" value="CEM42433.1"/>
    <property type="molecule type" value="Genomic_DNA"/>
</dbReference>
<feature type="compositionally biased region" description="Basic and acidic residues" evidence="1">
    <location>
        <begin position="1"/>
        <end position="10"/>
    </location>
</feature>
<reference evidence="2" key="1">
    <citation type="submission" date="2014-11" db="EMBL/GenBank/DDBJ databases">
        <authorList>
            <person name="Otto D Thomas"/>
            <person name="Naeem Raeece"/>
        </authorList>
    </citation>
    <scope>NUCLEOTIDE SEQUENCE</scope>
</reference>
<proteinExistence type="predicted"/>
<evidence type="ECO:0000313" key="2">
    <source>
        <dbReference type="EMBL" id="CEM42433.1"/>
    </source>
</evidence>
<name>A0A0G4HEU7_9ALVE</name>
<dbReference type="AlphaFoldDB" id="A0A0G4HEU7"/>
<accession>A0A0G4HEU7</accession>
<gene>
    <name evidence="2" type="ORF">Cvel_6539</name>
</gene>
<sequence>MGGEGTRGDLSDENSSKQSACENKSSAQERSPEENPKRRRESGGEGPVAGLHVKSTASFIFDEDRGGWVFKETGRAPGTKYERNLLLDELEMEREAAYHEEEVEEDLEDEEFFADDSEEEKEAWEGYRGKMPDVQRLATEYRGRAAEFFHQWLPEGMSAEDFFRKVGGEEEDREEEFDEEDAGPVGSDMSSLEEALTFFDLSCLPQNHDEVHAGGVLRHNFRKNCESLLVPPQPHLTPEINLLHHVALRISLREPGGVIRRSLDSVRWGC</sequence>
<feature type="compositionally biased region" description="Polar residues" evidence="1">
    <location>
        <begin position="16"/>
        <end position="29"/>
    </location>
</feature>
<feature type="region of interest" description="Disordered" evidence="1">
    <location>
        <begin position="1"/>
        <end position="54"/>
    </location>
</feature>
<evidence type="ECO:0000256" key="1">
    <source>
        <dbReference type="SAM" id="MobiDB-lite"/>
    </source>
</evidence>